<dbReference type="SUPFAM" id="SSF56801">
    <property type="entry name" value="Acetyl-CoA synthetase-like"/>
    <property type="match status" value="1"/>
</dbReference>
<keyword evidence="2" id="KW-0436">Ligase</keyword>
<dbReference type="GO" id="GO:0031956">
    <property type="term" value="F:medium-chain fatty acid-CoA ligase activity"/>
    <property type="evidence" value="ECO:0007669"/>
    <property type="project" value="TreeGrafter"/>
</dbReference>
<dbReference type="PROSITE" id="PS00455">
    <property type="entry name" value="AMP_BINDING"/>
    <property type="match status" value="1"/>
</dbReference>
<dbReference type="InterPro" id="IPR020845">
    <property type="entry name" value="AMP-binding_CS"/>
</dbReference>
<organism evidence="5 6">
    <name type="scientific">Paenibacillus amylolyticus</name>
    <dbReference type="NCBI Taxonomy" id="1451"/>
    <lineage>
        <taxon>Bacteria</taxon>
        <taxon>Bacillati</taxon>
        <taxon>Bacillota</taxon>
        <taxon>Bacilli</taxon>
        <taxon>Bacillales</taxon>
        <taxon>Paenibacillaceae</taxon>
        <taxon>Paenibacillus</taxon>
    </lineage>
</organism>
<reference evidence="5 6" key="1">
    <citation type="submission" date="2016-11" db="EMBL/GenBank/DDBJ databases">
        <title>Paenibacillus species isolates.</title>
        <authorList>
            <person name="Beno S.M."/>
        </authorList>
    </citation>
    <scope>NUCLEOTIDE SEQUENCE [LARGE SCALE GENOMIC DNA]</scope>
    <source>
        <strain evidence="5 6">FSL H8-0246</strain>
    </source>
</reference>
<dbReference type="GO" id="GO:0006631">
    <property type="term" value="P:fatty acid metabolic process"/>
    <property type="evidence" value="ECO:0007669"/>
    <property type="project" value="TreeGrafter"/>
</dbReference>
<protein>
    <recommendedName>
        <fullName evidence="7">Long-chain fatty acid--CoA ligase</fullName>
    </recommendedName>
</protein>
<dbReference type="Gene3D" id="3.40.50.12780">
    <property type="entry name" value="N-terminal domain of ligase-like"/>
    <property type="match status" value="1"/>
</dbReference>
<comment type="similarity">
    <text evidence="1">Belongs to the ATP-dependent AMP-binding enzyme family.</text>
</comment>
<proteinExistence type="inferred from homology"/>
<accession>A0A1R1BQF3</accession>
<evidence type="ECO:0000256" key="1">
    <source>
        <dbReference type="ARBA" id="ARBA00006432"/>
    </source>
</evidence>
<evidence type="ECO:0000256" key="2">
    <source>
        <dbReference type="ARBA" id="ARBA00022598"/>
    </source>
</evidence>
<dbReference type="Proteomes" id="UP000187134">
    <property type="component" value="Unassembled WGS sequence"/>
</dbReference>
<dbReference type="EMBL" id="MRTJ01000008">
    <property type="protein sequence ID" value="OMF12123.1"/>
    <property type="molecule type" value="Genomic_DNA"/>
</dbReference>
<dbReference type="RefSeq" id="WP_076332838.1">
    <property type="nucleotide sequence ID" value="NZ_MRTJ01000008.1"/>
</dbReference>
<dbReference type="OrthoDB" id="9762242at2"/>
<evidence type="ECO:0000313" key="6">
    <source>
        <dbReference type="Proteomes" id="UP000187134"/>
    </source>
</evidence>
<dbReference type="CDD" id="cd04433">
    <property type="entry name" value="AFD_class_I"/>
    <property type="match status" value="1"/>
</dbReference>
<name>A0A1R1BQF3_PAEAM</name>
<gene>
    <name evidence="5" type="ORF">BK131_19155</name>
</gene>
<dbReference type="Gene3D" id="3.30.300.30">
    <property type="match status" value="1"/>
</dbReference>
<sequence>MEDCTVPTTIHESILLVAEMYRDKKAIITLNESVTYLELVNRASDLANRFTRPLRVGICIKDPIQFAIVYLGSLIGGGQILLLSASSSQSEVITMLEQADCDVLFTDRTDFTNFIGKVFVYSIEQAYFDLLQSEQQLTTNDNTAVMVPTSGSISRPKIVKLSHKALIWNAMAHNEHLDMRSNDIALVILPLTSSFAHTTQFLAQLLIGGTCVIHNGVLFPRDIYQTIRNYQITSMGCVSTHLKLFVLNPPSPEDVKTLKLMVCAGAPTDIETISQAREMFKHADIVRAYGLTEAGPRVSCGLKNKVVSNDSSGVPLKGVQIKVMGEENEGTECLLFEPGEIWVNSPSLYNGYYEKGNKDCAQKPKEGWLKTGDIGYIDAENQLFILGRSKNIVIVGGMNVYPEEVEEILCRFPDISDAYVYGREDSLTGEQVVAEIVVRSGEVKLSDIRKFCSDYLSKYKIPKSVNVVDSIKRTETGKVQRGSRVNSNS</sequence>
<dbReference type="Pfam" id="PF00501">
    <property type="entry name" value="AMP-binding"/>
    <property type="match status" value="1"/>
</dbReference>
<feature type="domain" description="AMP-dependent synthetase/ligase" evidence="3">
    <location>
        <begin position="18"/>
        <end position="353"/>
    </location>
</feature>
<dbReference type="InterPro" id="IPR042099">
    <property type="entry name" value="ANL_N_sf"/>
</dbReference>
<dbReference type="AlphaFoldDB" id="A0A1R1BQF3"/>
<dbReference type="InterPro" id="IPR000873">
    <property type="entry name" value="AMP-dep_synth/lig_dom"/>
</dbReference>
<dbReference type="PANTHER" id="PTHR43201">
    <property type="entry name" value="ACYL-COA SYNTHETASE"/>
    <property type="match status" value="1"/>
</dbReference>
<dbReference type="InterPro" id="IPR025110">
    <property type="entry name" value="AMP-bd_C"/>
</dbReference>
<evidence type="ECO:0008006" key="7">
    <source>
        <dbReference type="Google" id="ProtNLM"/>
    </source>
</evidence>
<evidence type="ECO:0000313" key="5">
    <source>
        <dbReference type="EMBL" id="OMF12123.1"/>
    </source>
</evidence>
<feature type="domain" description="AMP-binding enzyme C-terminal" evidence="4">
    <location>
        <begin position="404"/>
        <end position="478"/>
    </location>
</feature>
<dbReference type="InterPro" id="IPR045851">
    <property type="entry name" value="AMP-bd_C_sf"/>
</dbReference>
<comment type="caution">
    <text evidence="5">The sequence shown here is derived from an EMBL/GenBank/DDBJ whole genome shotgun (WGS) entry which is preliminary data.</text>
</comment>
<dbReference type="PANTHER" id="PTHR43201:SF5">
    <property type="entry name" value="MEDIUM-CHAIN ACYL-COA LIGASE ACSF2, MITOCHONDRIAL"/>
    <property type="match status" value="1"/>
</dbReference>
<evidence type="ECO:0000259" key="4">
    <source>
        <dbReference type="Pfam" id="PF13193"/>
    </source>
</evidence>
<dbReference type="Pfam" id="PF13193">
    <property type="entry name" value="AMP-binding_C"/>
    <property type="match status" value="1"/>
</dbReference>
<evidence type="ECO:0000259" key="3">
    <source>
        <dbReference type="Pfam" id="PF00501"/>
    </source>
</evidence>